<gene>
    <name evidence="9" type="primary">SCARF1</name>
</gene>
<dbReference type="Pfam" id="PF00053">
    <property type="entry name" value="EGF_laminin"/>
    <property type="match status" value="2"/>
</dbReference>
<feature type="compositionally biased region" description="Basic and acidic residues" evidence="6">
    <location>
        <begin position="711"/>
        <end position="722"/>
    </location>
</feature>
<evidence type="ECO:0000256" key="2">
    <source>
        <dbReference type="ARBA" id="ARBA00022729"/>
    </source>
</evidence>
<evidence type="ECO:0000256" key="1">
    <source>
        <dbReference type="ARBA" id="ARBA00022536"/>
    </source>
</evidence>
<feature type="domain" description="EGF-like" evidence="8">
    <location>
        <begin position="59"/>
        <end position="93"/>
    </location>
</feature>
<dbReference type="InterPro" id="IPR000742">
    <property type="entry name" value="EGF"/>
</dbReference>
<reference evidence="9" key="1">
    <citation type="submission" date="2025-08" db="UniProtKB">
        <authorList>
            <consortium name="Ensembl"/>
        </authorList>
    </citation>
    <scope>IDENTIFICATION</scope>
</reference>
<accession>A0A8D0GQG7</accession>
<dbReference type="InterPro" id="IPR009030">
    <property type="entry name" value="Growth_fac_rcpt_cys_sf"/>
</dbReference>
<dbReference type="OMA" id="CFHGNCH"/>
<feature type="domain" description="EGF-like" evidence="8">
    <location>
        <begin position="221"/>
        <end position="255"/>
    </location>
</feature>
<dbReference type="Gene3D" id="2.170.300.10">
    <property type="entry name" value="Tie2 ligand-binding domain superfamily"/>
    <property type="match status" value="3"/>
</dbReference>
<dbReference type="GO" id="GO:0005044">
    <property type="term" value="F:scavenger receptor activity"/>
    <property type="evidence" value="ECO:0007669"/>
    <property type="project" value="Ensembl"/>
</dbReference>
<dbReference type="SUPFAM" id="SSF57184">
    <property type="entry name" value="Growth factor receptor domain"/>
    <property type="match status" value="1"/>
</dbReference>
<keyword evidence="2 7" id="KW-0732">Signal</keyword>
<feature type="region of interest" description="Disordered" evidence="6">
    <location>
        <begin position="793"/>
        <end position="834"/>
    </location>
</feature>
<dbReference type="GO" id="GO:0048680">
    <property type="term" value="P:positive regulation of axon regeneration"/>
    <property type="evidence" value="ECO:0007669"/>
    <property type="project" value="Ensembl"/>
</dbReference>
<dbReference type="PRINTS" id="PR00011">
    <property type="entry name" value="EGFLAMININ"/>
</dbReference>
<protein>
    <submittedName>
        <fullName evidence="9">Scavenger receptor class F member 1</fullName>
    </submittedName>
</protein>
<keyword evidence="10" id="KW-1185">Reference proteome</keyword>
<dbReference type="AlphaFoldDB" id="A0A8D0GQG7"/>
<evidence type="ECO:0000256" key="6">
    <source>
        <dbReference type="SAM" id="MobiDB-lite"/>
    </source>
</evidence>
<dbReference type="PROSITE" id="PS50026">
    <property type="entry name" value="EGF_3"/>
    <property type="match status" value="2"/>
</dbReference>
<dbReference type="GO" id="GO:0030169">
    <property type="term" value="F:low-density lipoprotein particle binding"/>
    <property type="evidence" value="ECO:0007669"/>
    <property type="project" value="Ensembl"/>
</dbReference>
<feature type="disulfide bond" evidence="5">
    <location>
        <begin position="245"/>
        <end position="254"/>
    </location>
</feature>
<reference evidence="9" key="2">
    <citation type="submission" date="2025-09" db="UniProtKB">
        <authorList>
            <consortium name="Ensembl"/>
        </authorList>
    </citation>
    <scope>IDENTIFICATION</scope>
</reference>
<evidence type="ECO:0000313" key="9">
    <source>
        <dbReference type="Ensembl" id="ENSSPUP00000009707.1"/>
    </source>
</evidence>
<dbReference type="CDD" id="cd00055">
    <property type="entry name" value="EGF_Lam"/>
    <property type="match status" value="1"/>
</dbReference>
<sequence>APLGMERPLLLFCLWLGAGNAAPDLDPNGRHVCKSLQGLPSGVLALSGRAVSEPVVLSPAALCEGEDACQVDEVCVRPGICRCKPGFFGANCNSRCPDQYWGSDCKGSCLCHPNGKCDPASGQCTCHPNRWGLLCQSPCQCGPHGRCDPLTGACRCNPGWWAPTCKKSCQCNLASSRCDPVTGQCHCAQGWWGKRCSLRCHCHLSPCTQDTGKCECTAGLWGPLCQHPCNCQHGTCHPLDGHCSCHPGYQGQTCVDPCPAGTYGPQCRYRCGRCKGNQPCSPVDGFCLACESGWNGTRCSELCPPGHHGENCAQVCPPCRRGEACHPETGECLSCEPGRTGARCDAPCPSGLFGDGCQLICPDCFNGTCAPASGECVCQAGYWGTSCNETCLEGFYGANCSLPCPCAKGSCHPLSGDCRLSSKHQGALIASILTPLLLLVLCLSCCCCRTARLDARDRNSCAKGQCRAVSPPPHAVFSRLVSHHDAEMPFNPSFIEPPSAAWPSDSSFSSFDTDDEGPAYCVPAREGNAAPDTLAVAGGELQQEAFPEAPVFNSEDVSQLFAIPRTSSIAKAKRPSVSFAEGTKFSPQCQRASVEMPNPVRKAKPPRNASRINSPQPPPADAAEEPPQSEPAHGGRRRVVTGSRKVAQQVEALEAASKLSQLEAQGREPGVTTIYVTVGTAGKGFKVEGGGEGPVQAVLRRLGSLQRTTRSPKEEPRLRRSAESLQKPPRRALGLEKASRSLPELESMDQDVPGEKQSLAHTPSILKKAAAREGGQQAVETKQLELVQSCTQLESMEESGDAIPGGDEEPKYENVSPANGGLVPPPSEKSPSAT</sequence>
<name>A0A8D0GQG7_SPHPU</name>
<evidence type="ECO:0000259" key="8">
    <source>
        <dbReference type="PROSITE" id="PS50026"/>
    </source>
</evidence>
<dbReference type="GO" id="GO:0016322">
    <property type="term" value="P:neuron remodeling"/>
    <property type="evidence" value="ECO:0007669"/>
    <property type="project" value="Ensembl"/>
</dbReference>
<dbReference type="Ensembl" id="ENSSPUT00000010351.1">
    <property type="protein sequence ID" value="ENSSPUP00000009707.1"/>
    <property type="gene ID" value="ENSSPUG00000007503.1"/>
</dbReference>
<keyword evidence="3" id="KW-0677">Repeat</keyword>
<dbReference type="PANTHER" id="PTHR24043:SF0">
    <property type="entry name" value="SCAVENGER RECEPTOR CLASS F MEMBER 1"/>
    <property type="match status" value="1"/>
</dbReference>
<feature type="chain" id="PRO_5034028333" evidence="7">
    <location>
        <begin position="22"/>
        <end position="834"/>
    </location>
</feature>
<dbReference type="PROSITE" id="PS00022">
    <property type="entry name" value="EGF_1"/>
    <property type="match status" value="4"/>
</dbReference>
<dbReference type="FunFam" id="2.170.300.10:FF:000041">
    <property type="entry name" value="Tyrosine protein kinase receptor tie-1, putative"/>
    <property type="match status" value="1"/>
</dbReference>
<dbReference type="GO" id="GO:0016020">
    <property type="term" value="C:membrane"/>
    <property type="evidence" value="ECO:0007669"/>
    <property type="project" value="Ensembl"/>
</dbReference>
<feature type="region of interest" description="Disordered" evidence="6">
    <location>
        <begin position="572"/>
        <end position="643"/>
    </location>
</feature>
<dbReference type="PANTHER" id="PTHR24043">
    <property type="entry name" value="SCAVENGER RECEPTOR CLASS F"/>
    <property type="match status" value="1"/>
</dbReference>
<feature type="disulfide bond" evidence="5">
    <location>
        <begin position="83"/>
        <end position="92"/>
    </location>
</feature>
<dbReference type="SMART" id="SM00180">
    <property type="entry name" value="EGF_Lam"/>
    <property type="match status" value="6"/>
</dbReference>
<evidence type="ECO:0000313" key="10">
    <source>
        <dbReference type="Proteomes" id="UP000694392"/>
    </source>
</evidence>
<keyword evidence="1 5" id="KW-0245">EGF-like domain</keyword>
<evidence type="ECO:0000256" key="7">
    <source>
        <dbReference type="SAM" id="SignalP"/>
    </source>
</evidence>
<dbReference type="GO" id="GO:0007157">
    <property type="term" value="P:heterophilic cell-cell adhesion via plasma membrane cell adhesion molecules"/>
    <property type="evidence" value="ECO:0007669"/>
    <property type="project" value="TreeGrafter"/>
</dbReference>
<dbReference type="Proteomes" id="UP000694392">
    <property type="component" value="Unplaced"/>
</dbReference>
<dbReference type="InterPro" id="IPR042635">
    <property type="entry name" value="MEGF10/SREC1/2-like"/>
</dbReference>
<feature type="region of interest" description="Disordered" evidence="6">
    <location>
        <begin position="701"/>
        <end position="777"/>
    </location>
</feature>
<dbReference type="GO" id="GO:0016358">
    <property type="term" value="P:dendrite development"/>
    <property type="evidence" value="ECO:0007669"/>
    <property type="project" value="Ensembl"/>
</dbReference>
<dbReference type="InterPro" id="IPR002049">
    <property type="entry name" value="LE_dom"/>
</dbReference>
<keyword evidence="4 5" id="KW-1015">Disulfide bond</keyword>
<dbReference type="GeneTree" id="ENSGT00950000183101"/>
<evidence type="ECO:0000256" key="3">
    <source>
        <dbReference type="ARBA" id="ARBA00022737"/>
    </source>
</evidence>
<comment type="caution">
    <text evidence="5">Lacks conserved residue(s) required for the propagation of feature annotation.</text>
</comment>
<evidence type="ECO:0000256" key="4">
    <source>
        <dbReference type="ARBA" id="ARBA00023157"/>
    </source>
</evidence>
<feature type="signal peptide" evidence="7">
    <location>
        <begin position="1"/>
        <end position="21"/>
    </location>
</feature>
<evidence type="ECO:0000256" key="5">
    <source>
        <dbReference type="PROSITE-ProRule" id="PRU00076"/>
    </source>
</evidence>
<dbReference type="SMART" id="SM00181">
    <property type="entry name" value="EGF"/>
    <property type="match status" value="7"/>
</dbReference>
<organism evidence="9 10">
    <name type="scientific">Sphenodon punctatus</name>
    <name type="common">Tuatara</name>
    <name type="synonym">Hatteria punctata</name>
    <dbReference type="NCBI Taxonomy" id="8508"/>
    <lineage>
        <taxon>Eukaryota</taxon>
        <taxon>Metazoa</taxon>
        <taxon>Chordata</taxon>
        <taxon>Craniata</taxon>
        <taxon>Vertebrata</taxon>
        <taxon>Euteleostomi</taxon>
        <taxon>Lepidosauria</taxon>
        <taxon>Sphenodontia</taxon>
        <taxon>Sphenodontidae</taxon>
        <taxon>Sphenodon</taxon>
    </lineage>
</organism>
<proteinExistence type="predicted"/>